<gene>
    <name evidence="1" type="ORF">ABID46_001343</name>
</gene>
<evidence type="ECO:0000313" key="2">
    <source>
        <dbReference type="Proteomes" id="UP001549146"/>
    </source>
</evidence>
<keyword evidence="2" id="KW-1185">Reference proteome</keyword>
<comment type="caution">
    <text evidence="1">The sequence shown here is derived from an EMBL/GenBank/DDBJ whole genome shotgun (WGS) entry which is preliminary data.</text>
</comment>
<reference evidence="1 2" key="1">
    <citation type="submission" date="2024-06" db="EMBL/GenBank/DDBJ databases">
        <title>Genomic Encyclopedia of Type Strains, Phase IV (KMG-IV): sequencing the most valuable type-strain genomes for metagenomic binning, comparative biology and taxonomic classification.</title>
        <authorList>
            <person name="Goeker M."/>
        </authorList>
    </citation>
    <scope>NUCLEOTIDE SEQUENCE [LARGE SCALE GENOMIC DNA]</scope>
    <source>
        <strain evidence="1 2">DSM 29388</strain>
    </source>
</reference>
<protein>
    <submittedName>
        <fullName evidence="1">Uncharacterized protein</fullName>
    </submittedName>
</protein>
<dbReference type="Proteomes" id="UP001549146">
    <property type="component" value="Unassembled WGS sequence"/>
</dbReference>
<sequence>MKNNLFYAVLICILCSSFGFGQTKFKEFNWEEYGLKFSIPQFVKVNSQDDFMIELESENFLIYVEYKDDFDSLSELNEYYEIKKIVNLNTNLNFQTYKGEISEGFIESTELGDEMDIYNVFLNAESKLNNNERIAFDISLYEWNETIERYLIQILESIEFYKKK</sequence>
<name>A0ABV2LW37_9FLAO</name>
<dbReference type="RefSeq" id="WP_354508331.1">
    <property type="nucleotide sequence ID" value="NZ_JBEPMO010000006.1"/>
</dbReference>
<dbReference type="EMBL" id="JBEPMO010000006">
    <property type="protein sequence ID" value="MET3731762.1"/>
    <property type="molecule type" value="Genomic_DNA"/>
</dbReference>
<proteinExistence type="predicted"/>
<organism evidence="1 2">
    <name type="scientific">Moheibacter stercoris</name>
    <dbReference type="NCBI Taxonomy" id="1628251"/>
    <lineage>
        <taxon>Bacteria</taxon>
        <taxon>Pseudomonadati</taxon>
        <taxon>Bacteroidota</taxon>
        <taxon>Flavobacteriia</taxon>
        <taxon>Flavobacteriales</taxon>
        <taxon>Weeksellaceae</taxon>
        <taxon>Moheibacter</taxon>
    </lineage>
</organism>
<evidence type="ECO:0000313" key="1">
    <source>
        <dbReference type="EMBL" id="MET3731762.1"/>
    </source>
</evidence>
<accession>A0ABV2LW37</accession>